<dbReference type="GO" id="GO:0005886">
    <property type="term" value="C:plasma membrane"/>
    <property type="evidence" value="ECO:0007669"/>
    <property type="project" value="TreeGrafter"/>
</dbReference>
<feature type="transmembrane region" description="Helical" evidence="7">
    <location>
        <begin position="52"/>
        <end position="73"/>
    </location>
</feature>
<dbReference type="InterPro" id="IPR005467">
    <property type="entry name" value="His_kinase_dom"/>
</dbReference>
<feature type="transmembrane region" description="Helical" evidence="7">
    <location>
        <begin position="120"/>
        <end position="141"/>
    </location>
</feature>
<accession>A0AAJ1BGG3</accession>
<dbReference type="GO" id="GO:0004721">
    <property type="term" value="F:phosphoprotein phosphatase activity"/>
    <property type="evidence" value="ECO:0007669"/>
    <property type="project" value="TreeGrafter"/>
</dbReference>
<dbReference type="GO" id="GO:0016036">
    <property type="term" value="P:cellular response to phosphate starvation"/>
    <property type="evidence" value="ECO:0007669"/>
    <property type="project" value="TreeGrafter"/>
</dbReference>
<evidence type="ECO:0000256" key="7">
    <source>
        <dbReference type="SAM" id="Phobius"/>
    </source>
</evidence>
<dbReference type="PANTHER" id="PTHR45453">
    <property type="entry name" value="PHOSPHATE REGULON SENSOR PROTEIN PHOR"/>
    <property type="match status" value="1"/>
</dbReference>
<feature type="domain" description="Histidine kinase" evidence="8">
    <location>
        <begin position="260"/>
        <end position="477"/>
    </location>
</feature>
<keyword evidence="7" id="KW-0812">Transmembrane</keyword>
<keyword evidence="9" id="KW-0067">ATP-binding</keyword>
<sequence length="478" mass="53178">MFQFLRDMRLFSETESLNGIALKRRQLVLNGLLLTIILLLSVFAIYNQFRGMWQIAALDLCALAACLFAYIRLRLSHRLPLKAPHGDNNQNGHRPDDPQVAQDTGALAHNKQRNGAQLNILKSTSLLVSLVLMLFLWALAWQGQAEKFSLIWTFFLPVFVFMLNGRALGASLVAVFYLVLFAMAFSQLGQWQAGAWDQVSLIRFVLASLVMVFTCYFSELTLNQAHLELKKSHAESERLLQDRNALMLDTLVKQQKLLTDVSHELRTPLSVLRMKLEAMQDGVMAPSSANIEGLLKHMQQLDAFISDLSRASKLDQTRLDGNAVRVELHDFLSGWINRFQDRAASRGLQLKLDLARSHPPCPALLDEASFELALGKLMENSLRYTQAPGSIRLSLGRSGDVIVITLEDSAPGVAADRLERLFEPLYRLEDSRSRDTGGAGLGLSVAKSIIQAHQGQIHASQSPLGGLRMVITLPALAD</sequence>
<keyword evidence="7" id="KW-0472">Membrane</keyword>
<dbReference type="AlphaFoldDB" id="A0AAJ1BGG3"/>
<dbReference type="InterPro" id="IPR036890">
    <property type="entry name" value="HATPase_C_sf"/>
</dbReference>
<reference evidence="9 10" key="1">
    <citation type="submission" date="2022-02" db="EMBL/GenBank/DDBJ databases">
        <title>The genome sequence of Shewanella sp. 3B26.</title>
        <authorList>
            <person name="Du J."/>
        </authorList>
    </citation>
    <scope>NUCLEOTIDE SEQUENCE [LARGE SCALE GENOMIC DNA]</scope>
    <source>
        <strain evidence="9 10">3B26</strain>
    </source>
</reference>
<protein>
    <recommendedName>
        <fullName evidence="2">histidine kinase</fullName>
        <ecNumber evidence="2">2.7.13.3</ecNumber>
    </recommendedName>
</protein>
<keyword evidence="7" id="KW-1133">Transmembrane helix</keyword>
<dbReference type="SMART" id="SM00388">
    <property type="entry name" value="HisKA"/>
    <property type="match status" value="1"/>
</dbReference>
<name>A0AAJ1BGG3_9GAMM</name>
<evidence type="ECO:0000259" key="8">
    <source>
        <dbReference type="PROSITE" id="PS50109"/>
    </source>
</evidence>
<evidence type="ECO:0000313" key="9">
    <source>
        <dbReference type="EMBL" id="MCH4293507.1"/>
    </source>
</evidence>
<comment type="caution">
    <text evidence="9">The sequence shown here is derived from an EMBL/GenBank/DDBJ whole genome shotgun (WGS) entry which is preliminary data.</text>
</comment>
<dbReference type="PROSITE" id="PS50109">
    <property type="entry name" value="HIS_KIN"/>
    <property type="match status" value="1"/>
</dbReference>
<dbReference type="InterPro" id="IPR003661">
    <property type="entry name" value="HisK_dim/P_dom"/>
</dbReference>
<keyword evidence="4" id="KW-0808">Transferase</keyword>
<keyword evidence="3" id="KW-0597">Phosphoprotein</keyword>
<dbReference type="SUPFAM" id="SSF47384">
    <property type="entry name" value="Homodimeric domain of signal transducing histidine kinase"/>
    <property type="match status" value="1"/>
</dbReference>
<dbReference type="GO" id="GO:0005524">
    <property type="term" value="F:ATP binding"/>
    <property type="evidence" value="ECO:0007669"/>
    <property type="project" value="UniProtKB-KW"/>
</dbReference>
<dbReference type="SMART" id="SM00387">
    <property type="entry name" value="HATPase_c"/>
    <property type="match status" value="1"/>
</dbReference>
<evidence type="ECO:0000256" key="4">
    <source>
        <dbReference type="ARBA" id="ARBA00022679"/>
    </source>
</evidence>
<dbReference type="PRINTS" id="PR00344">
    <property type="entry name" value="BCTRLSENSOR"/>
</dbReference>
<dbReference type="InterPro" id="IPR050351">
    <property type="entry name" value="BphY/WalK/GraS-like"/>
</dbReference>
<evidence type="ECO:0000313" key="10">
    <source>
        <dbReference type="Proteomes" id="UP001297581"/>
    </source>
</evidence>
<comment type="catalytic activity">
    <reaction evidence="1">
        <text>ATP + protein L-histidine = ADP + protein N-phospho-L-histidine.</text>
        <dbReference type="EC" id="2.7.13.3"/>
    </reaction>
</comment>
<evidence type="ECO:0000256" key="6">
    <source>
        <dbReference type="ARBA" id="ARBA00023012"/>
    </source>
</evidence>
<dbReference type="SUPFAM" id="SSF55874">
    <property type="entry name" value="ATPase domain of HSP90 chaperone/DNA topoisomerase II/histidine kinase"/>
    <property type="match status" value="1"/>
</dbReference>
<proteinExistence type="predicted"/>
<dbReference type="EC" id="2.7.13.3" evidence="2"/>
<evidence type="ECO:0000256" key="5">
    <source>
        <dbReference type="ARBA" id="ARBA00022777"/>
    </source>
</evidence>
<evidence type="ECO:0000256" key="1">
    <source>
        <dbReference type="ARBA" id="ARBA00000085"/>
    </source>
</evidence>
<dbReference type="Gene3D" id="1.10.287.130">
    <property type="match status" value="1"/>
</dbReference>
<feature type="transmembrane region" description="Helical" evidence="7">
    <location>
        <begin position="27"/>
        <end position="46"/>
    </location>
</feature>
<keyword evidence="6" id="KW-0902">Two-component regulatory system</keyword>
<dbReference type="InterPro" id="IPR036097">
    <property type="entry name" value="HisK_dim/P_sf"/>
</dbReference>
<dbReference type="GO" id="GO:0000155">
    <property type="term" value="F:phosphorelay sensor kinase activity"/>
    <property type="evidence" value="ECO:0007669"/>
    <property type="project" value="InterPro"/>
</dbReference>
<organism evidence="9 10">
    <name type="scientific">Shewanella zhuhaiensis</name>
    <dbReference type="NCBI Taxonomy" id="2919576"/>
    <lineage>
        <taxon>Bacteria</taxon>
        <taxon>Pseudomonadati</taxon>
        <taxon>Pseudomonadota</taxon>
        <taxon>Gammaproteobacteria</taxon>
        <taxon>Alteromonadales</taxon>
        <taxon>Shewanellaceae</taxon>
        <taxon>Shewanella</taxon>
    </lineage>
</organism>
<dbReference type="CDD" id="cd00082">
    <property type="entry name" value="HisKA"/>
    <property type="match status" value="1"/>
</dbReference>
<feature type="transmembrane region" description="Helical" evidence="7">
    <location>
        <begin position="201"/>
        <end position="222"/>
    </location>
</feature>
<evidence type="ECO:0000256" key="2">
    <source>
        <dbReference type="ARBA" id="ARBA00012438"/>
    </source>
</evidence>
<dbReference type="RefSeq" id="WP_240590021.1">
    <property type="nucleotide sequence ID" value="NZ_JAKUDL010000001.1"/>
</dbReference>
<dbReference type="Pfam" id="PF02518">
    <property type="entry name" value="HATPase_c"/>
    <property type="match status" value="1"/>
</dbReference>
<dbReference type="InterPro" id="IPR004358">
    <property type="entry name" value="Sig_transdc_His_kin-like_C"/>
</dbReference>
<dbReference type="Proteomes" id="UP001297581">
    <property type="component" value="Unassembled WGS sequence"/>
</dbReference>
<dbReference type="Gene3D" id="3.30.565.10">
    <property type="entry name" value="Histidine kinase-like ATPase, C-terminal domain"/>
    <property type="match status" value="1"/>
</dbReference>
<keyword evidence="10" id="KW-1185">Reference proteome</keyword>
<keyword evidence="5" id="KW-0418">Kinase</keyword>
<dbReference type="EMBL" id="JAKUDL010000001">
    <property type="protein sequence ID" value="MCH4293507.1"/>
    <property type="molecule type" value="Genomic_DNA"/>
</dbReference>
<evidence type="ECO:0000256" key="3">
    <source>
        <dbReference type="ARBA" id="ARBA00022553"/>
    </source>
</evidence>
<dbReference type="PANTHER" id="PTHR45453:SF1">
    <property type="entry name" value="PHOSPHATE REGULON SENSOR PROTEIN PHOR"/>
    <property type="match status" value="1"/>
</dbReference>
<gene>
    <name evidence="9" type="ORF">MJ923_04215</name>
</gene>
<dbReference type="Pfam" id="PF00512">
    <property type="entry name" value="HisKA"/>
    <property type="match status" value="1"/>
</dbReference>
<dbReference type="InterPro" id="IPR003594">
    <property type="entry name" value="HATPase_dom"/>
</dbReference>
<keyword evidence="9" id="KW-0547">Nucleotide-binding</keyword>